<name>A0AAF0EE89_9BASI</name>
<keyword evidence="2" id="KW-0812">Transmembrane</keyword>
<evidence type="ECO:0000313" key="3">
    <source>
        <dbReference type="EMBL" id="WFD23968.1"/>
    </source>
</evidence>
<evidence type="ECO:0000256" key="2">
    <source>
        <dbReference type="SAM" id="Phobius"/>
    </source>
</evidence>
<keyword evidence="2" id="KW-1133">Transmembrane helix</keyword>
<dbReference type="AlphaFoldDB" id="A0AAF0EE89"/>
<organism evidence="3 4">
    <name type="scientific">Malassezia equina</name>
    <dbReference type="NCBI Taxonomy" id="1381935"/>
    <lineage>
        <taxon>Eukaryota</taxon>
        <taxon>Fungi</taxon>
        <taxon>Dikarya</taxon>
        <taxon>Basidiomycota</taxon>
        <taxon>Ustilaginomycotina</taxon>
        <taxon>Malasseziomycetes</taxon>
        <taxon>Malasseziales</taxon>
        <taxon>Malasseziaceae</taxon>
        <taxon>Malassezia</taxon>
    </lineage>
</organism>
<proteinExistence type="predicted"/>
<dbReference type="EMBL" id="CP119904">
    <property type="protein sequence ID" value="WFD23968.1"/>
    <property type="molecule type" value="Genomic_DNA"/>
</dbReference>
<evidence type="ECO:0000313" key="4">
    <source>
        <dbReference type="Proteomes" id="UP001214415"/>
    </source>
</evidence>
<reference evidence="3" key="1">
    <citation type="submission" date="2023-03" db="EMBL/GenBank/DDBJ databases">
        <title>Mating type loci evolution in Malassezia.</title>
        <authorList>
            <person name="Coelho M.A."/>
        </authorList>
    </citation>
    <scope>NUCLEOTIDE SEQUENCE</scope>
    <source>
        <strain evidence="3">CBS 12830</strain>
    </source>
</reference>
<keyword evidence="2" id="KW-0472">Membrane</keyword>
<feature type="compositionally biased region" description="Polar residues" evidence="1">
    <location>
        <begin position="9"/>
        <end position="21"/>
    </location>
</feature>
<gene>
    <name evidence="3" type="ORF">MEQU1_002663</name>
</gene>
<sequence length="335" mass="37111">MLRSEAVRGSSNVATMQNPYLTSGHGAIPSGQRPVTLLEPPTQMSAQTSANAYHDNGTWEQRFSSSDKGTFVDDAGVDDTAMFADAHAPNSLERACRGMNGYRGIWLPEDRRAFQNQSLFMKIFRIVVFILVIGIILTLCILMLLFVFLRPPNIGLKNVNLPSNTDVRIQGQTFQFNANIDFLISNPNYVSATLKEVRAVAYDSSQQTTSVGSCKANDKVIASRDNTTLSLPCQLHYDMAKDQNLAIIQDIATRCFKTKQQLQILLKVHISFQLYSFSVPIDVSPTISLGCPVTQQQVEQVLGKKLSHLGIGSNSRRSLWEPPVRRLALSTTDDL</sequence>
<dbReference type="Gene3D" id="2.60.40.1820">
    <property type="match status" value="1"/>
</dbReference>
<evidence type="ECO:0000256" key="1">
    <source>
        <dbReference type="SAM" id="MobiDB-lite"/>
    </source>
</evidence>
<dbReference type="Proteomes" id="UP001214415">
    <property type="component" value="Chromosome 5"/>
</dbReference>
<feature type="region of interest" description="Disordered" evidence="1">
    <location>
        <begin position="1"/>
        <end position="36"/>
    </location>
</feature>
<dbReference type="SUPFAM" id="SSF117070">
    <property type="entry name" value="LEA14-like"/>
    <property type="match status" value="1"/>
</dbReference>
<keyword evidence="4" id="KW-1185">Reference proteome</keyword>
<protein>
    <recommendedName>
        <fullName evidence="5">Late embryogenesis abundant protein LEA-2 subgroup domain-containing protein</fullName>
    </recommendedName>
</protein>
<accession>A0AAF0EE89</accession>
<evidence type="ECO:0008006" key="5">
    <source>
        <dbReference type="Google" id="ProtNLM"/>
    </source>
</evidence>
<feature type="transmembrane region" description="Helical" evidence="2">
    <location>
        <begin position="126"/>
        <end position="149"/>
    </location>
</feature>